<dbReference type="SUPFAM" id="SSF56672">
    <property type="entry name" value="DNA/RNA polymerases"/>
    <property type="match status" value="1"/>
</dbReference>
<comment type="caution">
    <text evidence="1">The sequence shown here is derived from an EMBL/GenBank/DDBJ whole genome shotgun (WGS) entry which is preliminary data.</text>
</comment>
<dbReference type="InterPro" id="IPR043502">
    <property type="entry name" value="DNA/RNA_pol_sf"/>
</dbReference>
<dbReference type="Proteomes" id="UP000734854">
    <property type="component" value="Unassembled WGS sequence"/>
</dbReference>
<name>A0A8J5FZ25_ZINOF</name>
<dbReference type="EMBL" id="JACMSC010000013">
    <property type="protein sequence ID" value="KAG6493077.1"/>
    <property type="molecule type" value="Genomic_DNA"/>
</dbReference>
<protein>
    <submittedName>
        <fullName evidence="1">Uncharacterized protein</fullName>
    </submittedName>
</protein>
<gene>
    <name evidence="1" type="ORF">ZIOFF_048053</name>
</gene>
<sequence length="131" mass="14848">MNFQDWSLVKRIKETVRNLPPLELPQEDCFIVLETNGCPEGWGGICKCKKCKFDPKSSEKVCAYSSGKYSPIKSTIDVEIHACSLHPTPRKSLAYLATVGKRISQLPYLFVSLNGYGGREGKVWEGYFYYI</sequence>
<reference evidence="1 2" key="1">
    <citation type="submission" date="2020-08" db="EMBL/GenBank/DDBJ databases">
        <title>Plant Genome Project.</title>
        <authorList>
            <person name="Zhang R.-G."/>
        </authorList>
    </citation>
    <scope>NUCLEOTIDE SEQUENCE [LARGE SCALE GENOMIC DNA]</scope>
    <source>
        <tissue evidence="1">Rhizome</tissue>
    </source>
</reference>
<evidence type="ECO:0000313" key="2">
    <source>
        <dbReference type="Proteomes" id="UP000734854"/>
    </source>
</evidence>
<proteinExistence type="predicted"/>
<dbReference type="AlphaFoldDB" id="A0A8J5FZ25"/>
<organism evidence="1 2">
    <name type="scientific">Zingiber officinale</name>
    <name type="common">Ginger</name>
    <name type="synonym">Amomum zingiber</name>
    <dbReference type="NCBI Taxonomy" id="94328"/>
    <lineage>
        <taxon>Eukaryota</taxon>
        <taxon>Viridiplantae</taxon>
        <taxon>Streptophyta</taxon>
        <taxon>Embryophyta</taxon>
        <taxon>Tracheophyta</taxon>
        <taxon>Spermatophyta</taxon>
        <taxon>Magnoliopsida</taxon>
        <taxon>Liliopsida</taxon>
        <taxon>Zingiberales</taxon>
        <taxon>Zingiberaceae</taxon>
        <taxon>Zingiber</taxon>
    </lineage>
</organism>
<accession>A0A8J5FZ25</accession>
<keyword evidence="2" id="KW-1185">Reference proteome</keyword>
<evidence type="ECO:0000313" key="1">
    <source>
        <dbReference type="EMBL" id="KAG6493077.1"/>
    </source>
</evidence>